<feature type="transmembrane region" description="Helical" evidence="1">
    <location>
        <begin position="57"/>
        <end position="80"/>
    </location>
</feature>
<sequence length="118" mass="12540">MSSPSAKYIYIGLAYDVDLLIITPTRIKTYCIASIRLAGNKKCGKDRSLPPPITLRVYHAIVTAAAAATTAAVVAVAVAADAISVTVQNAVKPIISLSSNAFNTKSMNTRITKQLEFK</sequence>
<organism evidence="2 3">
    <name type="scientific">Glossina pallidipes</name>
    <name type="common">Tsetse fly</name>
    <dbReference type="NCBI Taxonomy" id="7398"/>
    <lineage>
        <taxon>Eukaryota</taxon>
        <taxon>Metazoa</taxon>
        <taxon>Ecdysozoa</taxon>
        <taxon>Arthropoda</taxon>
        <taxon>Hexapoda</taxon>
        <taxon>Insecta</taxon>
        <taxon>Pterygota</taxon>
        <taxon>Neoptera</taxon>
        <taxon>Endopterygota</taxon>
        <taxon>Diptera</taxon>
        <taxon>Brachycera</taxon>
        <taxon>Muscomorpha</taxon>
        <taxon>Hippoboscoidea</taxon>
        <taxon>Glossinidae</taxon>
        <taxon>Glossina</taxon>
    </lineage>
</organism>
<evidence type="ECO:0000313" key="2">
    <source>
        <dbReference type="EnsemblMetazoa" id="GPAI040311-PA"/>
    </source>
</evidence>
<dbReference type="VEuPathDB" id="VectorBase:GPAI040311"/>
<evidence type="ECO:0000313" key="3">
    <source>
        <dbReference type="Proteomes" id="UP000092445"/>
    </source>
</evidence>
<reference evidence="3" key="1">
    <citation type="submission" date="2014-03" db="EMBL/GenBank/DDBJ databases">
        <authorList>
            <person name="Aksoy S."/>
            <person name="Warren W."/>
            <person name="Wilson R.K."/>
        </authorList>
    </citation>
    <scope>NUCLEOTIDE SEQUENCE [LARGE SCALE GENOMIC DNA]</scope>
    <source>
        <strain evidence="3">IAEA</strain>
    </source>
</reference>
<name>A0A1B0ABL3_GLOPL</name>
<dbReference type="Proteomes" id="UP000092445">
    <property type="component" value="Unassembled WGS sequence"/>
</dbReference>
<evidence type="ECO:0000256" key="1">
    <source>
        <dbReference type="SAM" id="Phobius"/>
    </source>
</evidence>
<dbReference type="AlphaFoldDB" id="A0A1B0ABL3"/>
<keyword evidence="3" id="KW-1185">Reference proteome</keyword>
<accession>A0A1B0ABL3</accession>
<dbReference type="EnsemblMetazoa" id="GPAI040311-RA">
    <property type="protein sequence ID" value="GPAI040311-PA"/>
    <property type="gene ID" value="GPAI040311"/>
</dbReference>
<keyword evidence="1" id="KW-1133">Transmembrane helix</keyword>
<proteinExistence type="predicted"/>
<reference evidence="2" key="2">
    <citation type="submission" date="2020-05" db="UniProtKB">
        <authorList>
            <consortium name="EnsemblMetazoa"/>
        </authorList>
    </citation>
    <scope>IDENTIFICATION</scope>
    <source>
        <strain evidence="2">IAEA</strain>
    </source>
</reference>
<protein>
    <submittedName>
        <fullName evidence="2">Uncharacterized protein</fullName>
    </submittedName>
</protein>
<keyword evidence="1" id="KW-0812">Transmembrane</keyword>
<keyword evidence="1" id="KW-0472">Membrane</keyword>